<organism evidence="1 2">
    <name type="scientific">Aureococcus anophagefferens</name>
    <name type="common">Harmful bloom alga</name>
    <dbReference type="NCBI Taxonomy" id="44056"/>
    <lineage>
        <taxon>Eukaryota</taxon>
        <taxon>Sar</taxon>
        <taxon>Stramenopiles</taxon>
        <taxon>Ochrophyta</taxon>
        <taxon>Pelagophyceae</taxon>
        <taxon>Pelagomonadales</taxon>
        <taxon>Pelagomonadaceae</taxon>
        <taxon>Aureococcus</taxon>
    </lineage>
</organism>
<comment type="caution">
    <text evidence="1">The sequence shown here is derived from an EMBL/GenBank/DDBJ whole genome shotgun (WGS) entry which is preliminary data.</text>
</comment>
<dbReference type="EMBL" id="JBBJCI010000371">
    <property type="protein sequence ID" value="KAK7232141.1"/>
    <property type="molecule type" value="Genomic_DNA"/>
</dbReference>
<proteinExistence type="predicted"/>
<dbReference type="Proteomes" id="UP001363151">
    <property type="component" value="Unassembled WGS sequence"/>
</dbReference>
<protein>
    <submittedName>
        <fullName evidence="1">Uncharacterized protein</fullName>
    </submittedName>
</protein>
<sequence>MNRGVTDFGLHDRIVAALLGPAAPKRFVIAAVLGGAWTPARAGSSRAGRAAYDHLRKVRQAKLHDGGSKDRCKDKDVKVCPIDADKPDGFARAAYDGFDRRATSPGPSSHGGQTRAFEGFAGSGPLQLDVDFSRAARARAHLEPTTTGPRPITTANWKTELKVTVEGAPCGPPACVAVGGDGDPTQSLYIDLAKVPDCDECKACWMLQPVHVDLEVSPLPELGADMVRALVNSIVVL</sequence>
<accession>A0ABR1FJU3</accession>
<reference evidence="1 2" key="1">
    <citation type="submission" date="2024-03" db="EMBL/GenBank/DDBJ databases">
        <title>Aureococcus anophagefferens CCMP1851 and Kratosvirus quantuckense: Draft genome of a second virus-susceptible host strain in the model system.</title>
        <authorList>
            <person name="Chase E."/>
            <person name="Truchon A.R."/>
            <person name="Schepens W."/>
            <person name="Wilhelm S.W."/>
        </authorList>
    </citation>
    <scope>NUCLEOTIDE SEQUENCE [LARGE SCALE GENOMIC DNA]</scope>
    <source>
        <strain evidence="1 2">CCMP1851</strain>
    </source>
</reference>
<keyword evidence="2" id="KW-1185">Reference proteome</keyword>
<gene>
    <name evidence="1" type="ORF">SO694_00031388</name>
</gene>
<evidence type="ECO:0000313" key="1">
    <source>
        <dbReference type="EMBL" id="KAK7232141.1"/>
    </source>
</evidence>
<name>A0ABR1FJU3_AURAN</name>
<evidence type="ECO:0000313" key="2">
    <source>
        <dbReference type="Proteomes" id="UP001363151"/>
    </source>
</evidence>